<proteinExistence type="predicted"/>
<protein>
    <submittedName>
        <fullName evidence="2">Uncharacterized protein</fullName>
    </submittedName>
</protein>
<organism evidence="2 3">
    <name type="scientific">Comamonas testosteroni</name>
    <name type="common">Pseudomonas testosteroni</name>
    <dbReference type="NCBI Taxonomy" id="285"/>
    <lineage>
        <taxon>Bacteria</taxon>
        <taxon>Pseudomonadati</taxon>
        <taxon>Pseudomonadota</taxon>
        <taxon>Betaproteobacteria</taxon>
        <taxon>Burkholderiales</taxon>
        <taxon>Comamonadaceae</taxon>
        <taxon>Comamonas</taxon>
    </lineage>
</organism>
<evidence type="ECO:0000313" key="3">
    <source>
        <dbReference type="Proteomes" id="UP000029553"/>
    </source>
</evidence>
<sequence length="299" mass="34256">MHSTLLKTRSQQLSHRIAQRPSGTQMKKLAEGKDTMRTHGVVQQIGRHFIDSRFLLINVWREQLLRQHIKLLHAVALANHQVALHEQLVECSPTRAMVPPHTFAFGAFLQIACFQYSFSSHTGKDFRHKSFIDAPEVGALTTTKGEHAWQRKPVVAHRQVSRCVKPVFEYFSSTRQLIEVLQSIVRHPIPENMVMCTLHNGQRVYLHVAQMLNRSQGTSKTLTEFLARPALETLVQAVASACAVLELPRFLLMRVPRELLRVITYFVPVRLFLHEFVKKVAERQFVVKAIRCNGERFAG</sequence>
<feature type="region of interest" description="Disordered" evidence="1">
    <location>
        <begin position="1"/>
        <end position="26"/>
    </location>
</feature>
<evidence type="ECO:0000313" key="2">
    <source>
        <dbReference type="EMBL" id="KGH27929.1"/>
    </source>
</evidence>
<dbReference type="Proteomes" id="UP000029553">
    <property type="component" value="Unassembled WGS sequence"/>
</dbReference>
<dbReference type="AlphaFoldDB" id="A0A096FDA1"/>
<evidence type="ECO:0000256" key="1">
    <source>
        <dbReference type="SAM" id="MobiDB-lite"/>
    </source>
</evidence>
<comment type="caution">
    <text evidence="2">The sequence shown here is derived from an EMBL/GenBank/DDBJ whole genome shotgun (WGS) entry which is preliminary data.</text>
</comment>
<feature type="compositionally biased region" description="Polar residues" evidence="1">
    <location>
        <begin position="1"/>
        <end position="14"/>
    </location>
</feature>
<dbReference type="EMBL" id="AWOR01000056">
    <property type="protein sequence ID" value="KGH27929.1"/>
    <property type="molecule type" value="Genomic_DNA"/>
</dbReference>
<accession>A0A096FDA1</accession>
<reference evidence="2 3" key="1">
    <citation type="submission" date="2013-09" db="EMBL/GenBank/DDBJ databases">
        <title>High correlation between genotypes and phenotypes of environmental bacteria Comamonas testosteroni strains.</title>
        <authorList>
            <person name="Liu L."/>
            <person name="Zhu W."/>
            <person name="Xia X."/>
            <person name="Xu B."/>
            <person name="Luo M."/>
            <person name="Wang G."/>
        </authorList>
    </citation>
    <scope>NUCLEOTIDE SEQUENCE [LARGE SCALE GENOMIC DNA]</scope>
    <source>
        <strain evidence="2 3">JL40</strain>
    </source>
</reference>
<gene>
    <name evidence="2" type="ORF">P353_16845</name>
</gene>
<name>A0A096FDA1_COMTE</name>